<keyword evidence="4" id="KW-0997">Cell inner membrane</keyword>
<dbReference type="InterPro" id="IPR035906">
    <property type="entry name" value="MetI-like_sf"/>
</dbReference>
<keyword evidence="6 8" id="KW-1133">Transmembrane helix</keyword>
<sequence length="265" mass="29357">MLQGKWTNGIIYFLVFLLILFILSPLIVILPISFSNSDMFQFPPDSFSLERYQTLFQDEQALSSIWLSLYIGLVSTVLATLLGLLAGLGVVRGRFPFRSLLESFFLGPLIVPLVTTGIGLLIFFAPLGMTGSSIGIILAHSVIISPYITRILIASLRQFNVSQEEAAIVHGATPWYAFRTIVIPQLLPAILSGAILAFLVSIDEYTVTVFLANADTITIPIRIYQFVSMDINPVVTALAGLIVICSFGLIALLEWKWKIHRYLEM</sequence>
<organism evidence="10 11">
    <name type="scientific">Seinonella peptonophila</name>
    <dbReference type="NCBI Taxonomy" id="112248"/>
    <lineage>
        <taxon>Bacteria</taxon>
        <taxon>Bacillati</taxon>
        <taxon>Bacillota</taxon>
        <taxon>Bacilli</taxon>
        <taxon>Bacillales</taxon>
        <taxon>Thermoactinomycetaceae</taxon>
        <taxon>Seinonella</taxon>
    </lineage>
</organism>
<dbReference type="GO" id="GO:0055085">
    <property type="term" value="P:transmembrane transport"/>
    <property type="evidence" value="ECO:0007669"/>
    <property type="project" value="InterPro"/>
</dbReference>
<accession>A0A1M4SPH4</accession>
<evidence type="ECO:0000256" key="5">
    <source>
        <dbReference type="ARBA" id="ARBA00022692"/>
    </source>
</evidence>
<gene>
    <name evidence="10" type="ORF">SAMN05444392_10175</name>
</gene>
<keyword evidence="11" id="KW-1185">Reference proteome</keyword>
<dbReference type="STRING" id="112248.SAMN05444392_10175"/>
<feature type="domain" description="ABC transmembrane type-1" evidence="9">
    <location>
        <begin position="65"/>
        <end position="253"/>
    </location>
</feature>
<keyword evidence="3" id="KW-1003">Cell membrane</keyword>
<evidence type="ECO:0000313" key="10">
    <source>
        <dbReference type="EMBL" id="SHE34098.1"/>
    </source>
</evidence>
<evidence type="ECO:0000256" key="4">
    <source>
        <dbReference type="ARBA" id="ARBA00022519"/>
    </source>
</evidence>
<keyword evidence="7 8" id="KW-0472">Membrane</keyword>
<dbReference type="AlphaFoldDB" id="A0A1M4SPH4"/>
<dbReference type="SUPFAM" id="SSF161098">
    <property type="entry name" value="MetI-like"/>
    <property type="match status" value="1"/>
</dbReference>
<dbReference type="EMBL" id="FQVL01000001">
    <property type="protein sequence ID" value="SHE34098.1"/>
    <property type="molecule type" value="Genomic_DNA"/>
</dbReference>
<comment type="similarity">
    <text evidence="8">Belongs to the binding-protein-dependent transport system permease family.</text>
</comment>
<evidence type="ECO:0000256" key="8">
    <source>
        <dbReference type="RuleBase" id="RU363032"/>
    </source>
</evidence>
<dbReference type="CDD" id="cd06261">
    <property type="entry name" value="TM_PBP2"/>
    <property type="match status" value="1"/>
</dbReference>
<dbReference type="PANTHER" id="PTHR43357:SF4">
    <property type="entry name" value="INNER MEMBRANE ABC TRANSPORTER PERMEASE PROTEIN YDCV"/>
    <property type="match status" value="1"/>
</dbReference>
<dbReference type="GO" id="GO:0005886">
    <property type="term" value="C:plasma membrane"/>
    <property type="evidence" value="ECO:0007669"/>
    <property type="project" value="UniProtKB-SubCell"/>
</dbReference>
<proteinExistence type="inferred from homology"/>
<reference evidence="10 11" key="1">
    <citation type="submission" date="2016-11" db="EMBL/GenBank/DDBJ databases">
        <authorList>
            <person name="Jaros S."/>
            <person name="Januszkiewicz K."/>
            <person name="Wedrychowicz H."/>
        </authorList>
    </citation>
    <scope>NUCLEOTIDE SEQUENCE [LARGE SCALE GENOMIC DNA]</scope>
    <source>
        <strain evidence="10 11">DSM 44666</strain>
    </source>
</reference>
<evidence type="ECO:0000256" key="7">
    <source>
        <dbReference type="ARBA" id="ARBA00023136"/>
    </source>
</evidence>
<feature type="transmembrane region" description="Helical" evidence="8">
    <location>
        <begin position="65"/>
        <end position="91"/>
    </location>
</feature>
<protein>
    <submittedName>
        <fullName evidence="10">Putative spermidine/putrescine transport system permease protein</fullName>
    </submittedName>
</protein>
<dbReference type="OrthoDB" id="9782004at2"/>
<feature type="transmembrane region" description="Helical" evidence="8">
    <location>
        <begin position="176"/>
        <end position="202"/>
    </location>
</feature>
<feature type="transmembrane region" description="Helical" evidence="8">
    <location>
        <begin position="103"/>
        <end position="127"/>
    </location>
</feature>
<dbReference type="RefSeq" id="WP_073150186.1">
    <property type="nucleotide sequence ID" value="NZ_FQVL01000001.1"/>
</dbReference>
<keyword evidence="5 8" id="KW-0812">Transmembrane</keyword>
<keyword evidence="2 8" id="KW-0813">Transport</keyword>
<dbReference type="Proteomes" id="UP000184476">
    <property type="component" value="Unassembled WGS sequence"/>
</dbReference>
<dbReference type="PANTHER" id="PTHR43357">
    <property type="entry name" value="INNER MEMBRANE ABC TRANSPORTER PERMEASE PROTEIN YDCV"/>
    <property type="match status" value="1"/>
</dbReference>
<evidence type="ECO:0000259" key="9">
    <source>
        <dbReference type="PROSITE" id="PS50928"/>
    </source>
</evidence>
<dbReference type="Gene3D" id="1.10.3720.10">
    <property type="entry name" value="MetI-like"/>
    <property type="match status" value="1"/>
</dbReference>
<evidence type="ECO:0000256" key="2">
    <source>
        <dbReference type="ARBA" id="ARBA00022448"/>
    </source>
</evidence>
<evidence type="ECO:0000313" key="11">
    <source>
        <dbReference type="Proteomes" id="UP000184476"/>
    </source>
</evidence>
<dbReference type="InterPro" id="IPR000515">
    <property type="entry name" value="MetI-like"/>
</dbReference>
<evidence type="ECO:0000256" key="6">
    <source>
        <dbReference type="ARBA" id="ARBA00022989"/>
    </source>
</evidence>
<evidence type="ECO:0000256" key="1">
    <source>
        <dbReference type="ARBA" id="ARBA00004429"/>
    </source>
</evidence>
<feature type="transmembrane region" description="Helical" evidence="8">
    <location>
        <begin position="133"/>
        <end position="156"/>
    </location>
</feature>
<comment type="subcellular location">
    <subcellularLocation>
        <location evidence="1">Cell inner membrane</location>
        <topology evidence="1">Multi-pass membrane protein</topology>
    </subcellularLocation>
    <subcellularLocation>
        <location evidence="8">Cell membrane</location>
        <topology evidence="8">Multi-pass membrane protein</topology>
    </subcellularLocation>
</comment>
<dbReference type="PROSITE" id="PS50928">
    <property type="entry name" value="ABC_TM1"/>
    <property type="match status" value="1"/>
</dbReference>
<name>A0A1M4SPH4_9BACL</name>
<evidence type="ECO:0000256" key="3">
    <source>
        <dbReference type="ARBA" id="ARBA00022475"/>
    </source>
</evidence>
<feature type="transmembrane region" description="Helical" evidence="8">
    <location>
        <begin position="234"/>
        <end position="255"/>
    </location>
</feature>
<dbReference type="Pfam" id="PF00528">
    <property type="entry name" value="BPD_transp_1"/>
    <property type="match status" value="1"/>
</dbReference>
<feature type="transmembrane region" description="Helical" evidence="8">
    <location>
        <begin position="12"/>
        <end position="34"/>
    </location>
</feature>